<organism evidence="1 2">
    <name type="scientific">Paenibacillus konkukensis</name>
    <dbReference type="NCBI Taxonomy" id="2020716"/>
    <lineage>
        <taxon>Bacteria</taxon>
        <taxon>Bacillati</taxon>
        <taxon>Bacillota</taxon>
        <taxon>Bacilli</taxon>
        <taxon>Bacillales</taxon>
        <taxon>Paenibacillaceae</taxon>
        <taxon>Paenibacillus</taxon>
    </lineage>
</organism>
<dbReference type="GO" id="GO:0050112">
    <property type="term" value="F:inositol 2-dehydrogenase (NAD+) activity"/>
    <property type="evidence" value="ECO:0007669"/>
    <property type="project" value="UniProtKB-EC"/>
</dbReference>
<keyword evidence="1" id="KW-0560">Oxidoreductase</keyword>
<dbReference type="InterPro" id="IPR036291">
    <property type="entry name" value="NAD(P)-bd_dom_sf"/>
</dbReference>
<dbReference type="EMBL" id="CP027059">
    <property type="protein sequence ID" value="UQZ87519.1"/>
    <property type="molecule type" value="Genomic_DNA"/>
</dbReference>
<dbReference type="EC" id="1.1.1.18" evidence="1"/>
<keyword evidence="2" id="KW-1185">Reference proteome</keyword>
<dbReference type="SUPFAM" id="SSF51735">
    <property type="entry name" value="NAD(P)-binding Rossmann-fold domains"/>
    <property type="match status" value="1"/>
</dbReference>
<reference evidence="1" key="1">
    <citation type="submission" date="2018-02" db="EMBL/GenBank/DDBJ databases">
        <authorList>
            <person name="Kim S.-K."/>
            <person name="Jung H.-I."/>
            <person name="Lee S.-W."/>
        </authorList>
    </citation>
    <scope>NUCLEOTIDE SEQUENCE</scope>
    <source>
        <strain evidence="1">SK3146</strain>
    </source>
</reference>
<dbReference type="Proteomes" id="UP001057134">
    <property type="component" value="Chromosome"/>
</dbReference>
<proteinExistence type="predicted"/>
<protein>
    <submittedName>
        <fullName evidence="1">Inositol 2-dehydrogenase/D-chiro-inositol 3-dehydrogenase</fullName>
        <ecNumber evidence="1">1.1.1.18</ecNumber>
    </submittedName>
</protein>
<sequence>MKLQIGVIGTGAICQDHIRRVTNSLAEAQIVAVTDVDVGQVLGRGMLYFSF</sequence>
<accession>A0ABY4RXW1</accession>
<dbReference type="Gene3D" id="3.40.50.720">
    <property type="entry name" value="NAD(P)-binding Rossmann-like Domain"/>
    <property type="match status" value="1"/>
</dbReference>
<name>A0ABY4RXW1_9BACL</name>
<gene>
    <name evidence="1" type="primary">iolG_2</name>
    <name evidence="1" type="ORF">SK3146_06821</name>
</gene>
<evidence type="ECO:0000313" key="2">
    <source>
        <dbReference type="Proteomes" id="UP001057134"/>
    </source>
</evidence>
<evidence type="ECO:0000313" key="1">
    <source>
        <dbReference type="EMBL" id="UQZ87519.1"/>
    </source>
</evidence>
<reference evidence="1" key="2">
    <citation type="journal article" date="2021" name="J Anim Sci Technol">
        <title>Complete genome sequence of Paenibacillus konkukensis sp. nov. SK3146 as a potential probiotic strain.</title>
        <authorList>
            <person name="Jung H.I."/>
            <person name="Park S."/>
            <person name="Niu K.M."/>
            <person name="Lee S.W."/>
            <person name="Kothari D."/>
            <person name="Yi K.J."/>
            <person name="Kim S.K."/>
        </authorList>
    </citation>
    <scope>NUCLEOTIDE SEQUENCE</scope>
    <source>
        <strain evidence="1">SK3146</strain>
    </source>
</reference>